<sequence length="122" mass="13541">MNRAAASFYGPAFGDAPAKPTEFLSVAKIDDRYGPVGPDELDGDPAVVTDDTQMALAVAWALRNGELTPAEVEPRLRKRFVAWAHSPDNNRAPGMTCSPEIVQSGPIYRRWPMRWKTRLMAR</sequence>
<dbReference type="InterPro" id="IPR005502">
    <property type="entry name" value="Ribosyl_crysJ1"/>
</dbReference>
<keyword evidence="2" id="KW-0378">Hydrolase</keyword>
<feature type="binding site" evidence="1">
    <location>
        <position position="49"/>
    </location>
    <ligand>
        <name>Mg(2+)</name>
        <dbReference type="ChEBI" id="CHEBI:18420"/>
        <label>1</label>
    </ligand>
</feature>
<dbReference type="GO" id="GO:0016787">
    <property type="term" value="F:hydrolase activity"/>
    <property type="evidence" value="ECO:0007669"/>
    <property type="project" value="UniProtKB-KW"/>
</dbReference>
<name>A0A2S6GFD4_9PSEU</name>
<feature type="binding site" evidence="1">
    <location>
        <position position="50"/>
    </location>
    <ligand>
        <name>Mg(2+)</name>
        <dbReference type="ChEBI" id="CHEBI:18420"/>
        <label>1</label>
    </ligand>
</feature>
<dbReference type="GO" id="GO:0046872">
    <property type="term" value="F:metal ion binding"/>
    <property type="evidence" value="ECO:0007669"/>
    <property type="project" value="UniProtKB-KW"/>
</dbReference>
<evidence type="ECO:0000256" key="1">
    <source>
        <dbReference type="PIRSR" id="PIRSR605502-1"/>
    </source>
</evidence>
<proteinExistence type="predicted"/>
<dbReference type="RefSeq" id="WP_104482467.1">
    <property type="nucleotide sequence ID" value="NZ_CP154825.1"/>
</dbReference>
<accession>A0A2S6GFD4</accession>
<gene>
    <name evidence="2" type="ORF">CLV40_124100</name>
</gene>
<organism evidence="2 3">
    <name type="scientific">Actinokineospora auranticolor</name>
    <dbReference type="NCBI Taxonomy" id="155976"/>
    <lineage>
        <taxon>Bacteria</taxon>
        <taxon>Bacillati</taxon>
        <taxon>Actinomycetota</taxon>
        <taxon>Actinomycetes</taxon>
        <taxon>Pseudonocardiales</taxon>
        <taxon>Pseudonocardiaceae</taxon>
        <taxon>Actinokineospora</taxon>
    </lineage>
</organism>
<keyword evidence="3" id="KW-1185">Reference proteome</keyword>
<evidence type="ECO:0000313" key="3">
    <source>
        <dbReference type="Proteomes" id="UP000239203"/>
    </source>
</evidence>
<keyword evidence="1" id="KW-0460">Magnesium</keyword>
<reference evidence="2 3" key="1">
    <citation type="submission" date="2018-02" db="EMBL/GenBank/DDBJ databases">
        <title>Genomic Encyclopedia of Archaeal and Bacterial Type Strains, Phase II (KMG-II): from individual species to whole genera.</title>
        <authorList>
            <person name="Goeker M."/>
        </authorList>
    </citation>
    <scope>NUCLEOTIDE SEQUENCE [LARGE SCALE GENOMIC DNA]</scope>
    <source>
        <strain evidence="2 3">YU 961-1</strain>
    </source>
</reference>
<protein>
    <submittedName>
        <fullName evidence="2">ADP-ribosylglycohydrolase</fullName>
    </submittedName>
</protein>
<dbReference type="OrthoDB" id="9798107at2"/>
<feature type="binding site" evidence="1">
    <location>
        <position position="51"/>
    </location>
    <ligand>
        <name>Mg(2+)</name>
        <dbReference type="ChEBI" id="CHEBI:18420"/>
        <label>1</label>
    </ligand>
</feature>
<comment type="caution">
    <text evidence="2">The sequence shown here is derived from an EMBL/GenBank/DDBJ whole genome shotgun (WGS) entry which is preliminary data.</text>
</comment>
<dbReference type="AlphaFoldDB" id="A0A2S6GFD4"/>
<dbReference type="Pfam" id="PF03747">
    <property type="entry name" value="ADP_ribosyl_GH"/>
    <property type="match status" value="1"/>
</dbReference>
<dbReference type="SUPFAM" id="SSF101478">
    <property type="entry name" value="ADP-ribosylglycohydrolase"/>
    <property type="match status" value="1"/>
</dbReference>
<keyword evidence="1" id="KW-0479">Metal-binding</keyword>
<evidence type="ECO:0000313" key="2">
    <source>
        <dbReference type="EMBL" id="PPK63856.1"/>
    </source>
</evidence>
<dbReference type="InterPro" id="IPR036705">
    <property type="entry name" value="Ribosyl_crysJ1_sf"/>
</dbReference>
<comment type="cofactor">
    <cofactor evidence="1">
        <name>Mg(2+)</name>
        <dbReference type="ChEBI" id="CHEBI:18420"/>
    </cofactor>
    <text evidence="1">Binds 2 magnesium ions per subunit.</text>
</comment>
<dbReference type="EMBL" id="PTIX01000024">
    <property type="protein sequence ID" value="PPK63856.1"/>
    <property type="molecule type" value="Genomic_DNA"/>
</dbReference>
<dbReference type="Proteomes" id="UP000239203">
    <property type="component" value="Unassembled WGS sequence"/>
</dbReference>
<dbReference type="Gene3D" id="1.10.4080.10">
    <property type="entry name" value="ADP-ribosylation/Crystallin J1"/>
    <property type="match status" value="1"/>
</dbReference>